<name>A0A1I6P803_9PSEU</name>
<reference evidence="3" key="1">
    <citation type="submission" date="2016-10" db="EMBL/GenBank/DDBJ databases">
        <authorList>
            <person name="Varghese N."/>
            <person name="Submissions S."/>
        </authorList>
    </citation>
    <scope>NUCLEOTIDE SEQUENCE [LARGE SCALE GENOMIC DNA]</scope>
    <source>
        <strain evidence="3">DSM 44771</strain>
    </source>
</reference>
<keyword evidence="3" id="KW-1185">Reference proteome</keyword>
<dbReference type="EMBL" id="FOZX01000001">
    <property type="protein sequence ID" value="SFS36275.1"/>
    <property type="molecule type" value="Genomic_DNA"/>
</dbReference>
<feature type="compositionally biased region" description="Low complexity" evidence="1">
    <location>
        <begin position="55"/>
        <end position="68"/>
    </location>
</feature>
<gene>
    <name evidence="2" type="ORF">SAMN05660874_00534</name>
</gene>
<organism evidence="2 3">
    <name type="scientific">Saccharopolyspora flava</name>
    <dbReference type="NCBI Taxonomy" id="95161"/>
    <lineage>
        <taxon>Bacteria</taxon>
        <taxon>Bacillati</taxon>
        <taxon>Actinomycetota</taxon>
        <taxon>Actinomycetes</taxon>
        <taxon>Pseudonocardiales</taxon>
        <taxon>Pseudonocardiaceae</taxon>
        <taxon>Saccharopolyspora</taxon>
    </lineage>
</organism>
<protein>
    <submittedName>
        <fullName evidence="2">Uncharacterized protein</fullName>
    </submittedName>
</protein>
<feature type="compositionally biased region" description="Basic and acidic residues" evidence="1">
    <location>
        <begin position="18"/>
        <end position="36"/>
    </location>
</feature>
<dbReference type="Proteomes" id="UP000198852">
    <property type="component" value="Unassembled WGS sequence"/>
</dbReference>
<dbReference type="AlphaFoldDB" id="A0A1I6P803"/>
<feature type="region of interest" description="Disordered" evidence="1">
    <location>
        <begin position="1"/>
        <end position="94"/>
    </location>
</feature>
<evidence type="ECO:0000256" key="1">
    <source>
        <dbReference type="SAM" id="MobiDB-lite"/>
    </source>
</evidence>
<sequence>MDHGTAAAAGPADHRHHQLGDHQQPREGDDHPHLDLDQPVDDAAASPAAHDHDAVVTAPDADQAVPDSSADDASDHHDHAEHDRDPAARPEREHDLELMSLAVHACRSLCSWHRTPKELDGLPLLACRGCGSQWIRSEAWTPIDHTGRIPDDVRAELRER</sequence>
<feature type="compositionally biased region" description="Basic and acidic residues" evidence="1">
    <location>
        <begin position="73"/>
        <end position="94"/>
    </location>
</feature>
<evidence type="ECO:0000313" key="2">
    <source>
        <dbReference type="EMBL" id="SFS36275.1"/>
    </source>
</evidence>
<proteinExistence type="predicted"/>
<accession>A0A1I6P803</accession>
<evidence type="ECO:0000313" key="3">
    <source>
        <dbReference type="Proteomes" id="UP000198852"/>
    </source>
</evidence>